<evidence type="ECO:0000259" key="3">
    <source>
        <dbReference type="Pfam" id="PF11258"/>
    </source>
</evidence>
<dbReference type="InterPro" id="IPR021416">
    <property type="entry name" value="DUF3048_N"/>
</dbReference>
<dbReference type="InterPro" id="IPR035328">
    <property type="entry name" value="DUF3048_C"/>
</dbReference>
<dbReference type="Proteomes" id="UP000055060">
    <property type="component" value="Unassembled WGS sequence"/>
</dbReference>
<feature type="compositionally biased region" description="Low complexity" evidence="1">
    <location>
        <begin position="44"/>
        <end position="65"/>
    </location>
</feature>
<dbReference type="RefSeq" id="WP_075073135.1">
    <property type="nucleotide sequence ID" value="NZ_DF967972.1"/>
</dbReference>
<evidence type="ECO:0008006" key="7">
    <source>
        <dbReference type="Google" id="ProtNLM"/>
    </source>
</evidence>
<keyword evidence="6" id="KW-1185">Reference proteome</keyword>
<dbReference type="InterPro" id="IPR023158">
    <property type="entry name" value="YerB-like_sf"/>
</dbReference>
<reference evidence="5" key="1">
    <citation type="submission" date="2015-07" db="EMBL/GenBank/DDBJ databases">
        <title>Draft Genome Sequences of Anaerolinea thermolimosa IMO-1, Bellilinea caldifistulae GOMI-1, Leptolinea tardivitalis YMTK-2, Levilinea saccharolytica KIBI-1,Longilinea arvoryzae KOME-1, Previously Described as Members of the Anaerolineaceae (Chloroflexi).</title>
        <authorList>
            <person name="Sekiguchi Y."/>
            <person name="Ohashi A."/>
            <person name="Matsuura N."/>
            <person name="Tourlousse M.D."/>
        </authorList>
    </citation>
    <scope>NUCLEOTIDE SEQUENCE [LARGE SCALE GENOMIC DNA]</scope>
    <source>
        <strain evidence="5">KOME-1</strain>
    </source>
</reference>
<feature type="domain" description="DUF3048" evidence="4">
    <location>
        <begin position="249"/>
        <end position="371"/>
    </location>
</feature>
<feature type="chain" id="PRO_5006632935" description="DUF3048 domain-containing protein" evidence="2">
    <location>
        <begin position="25"/>
        <end position="395"/>
    </location>
</feature>
<protein>
    <recommendedName>
        <fullName evidence="7">DUF3048 domain-containing protein</fullName>
    </recommendedName>
</protein>
<evidence type="ECO:0000256" key="1">
    <source>
        <dbReference type="SAM" id="MobiDB-lite"/>
    </source>
</evidence>
<evidence type="ECO:0000256" key="2">
    <source>
        <dbReference type="SAM" id="SignalP"/>
    </source>
</evidence>
<proteinExistence type="predicted"/>
<organism evidence="5">
    <name type="scientific">Longilinea arvoryzae</name>
    <dbReference type="NCBI Taxonomy" id="360412"/>
    <lineage>
        <taxon>Bacteria</taxon>
        <taxon>Bacillati</taxon>
        <taxon>Chloroflexota</taxon>
        <taxon>Anaerolineae</taxon>
        <taxon>Anaerolineales</taxon>
        <taxon>Anaerolineaceae</taxon>
        <taxon>Longilinea</taxon>
    </lineage>
</organism>
<dbReference type="Pfam" id="PF11258">
    <property type="entry name" value="DUF3048"/>
    <property type="match status" value="1"/>
</dbReference>
<dbReference type="OrthoDB" id="9779102at2"/>
<dbReference type="STRING" id="360412.LARV_01583"/>
<dbReference type="SUPFAM" id="SSF159774">
    <property type="entry name" value="YerB-like"/>
    <property type="match status" value="1"/>
</dbReference>
<dbReference type="Pfam" id="PF17479">
    <property type="entry name" value="DUF3048_C"/>
    <property type="match status" value="1"/>
</dbReference>
<keyword evidence="2" id="KW-0732">Signal</keyword>
<gene>
    <name evidence="5" type="ORF">LARV_01583</name>
</gene>
<feature type="region of interest" description="Disordered" evidence="1">
    <location>
        <begin position="44"/>
        <end position="74"/>
    </location>
</feature>
<dbReference type="EMBL" id="DF967972">
    <property type="protein sequence ID" value="GAP13827.1"/>
    <property type="molecule type" value="Genomic_DNA"/>
</dbReference>
<feature type="domain" description="DUF3048" evidence="3">
    <location>
        <begin position="80"/>
        <end position="182"/>
    </location>
</feature>
<evidence type="ECO:0000259" key="4">
    <source>
        <dbReference type="Pfam" id="PF17479"/>
    </source>
</evidence>
<evidence type="ECO:0000313" key="5">
    <source>
        <dbReference type="EMBL" id="GAP13827.1"/>
    </source>
</evidence>
<name>A0A0S7BGY8_9CHLR</name>
<dbReference type="PROSITE" id="PS51257">
    <property type="entry name" value="PROKAR_LIPOPROTEIN"/>
    <property type="match status" value="1"/>
</dbReference>
<dbReference type="Gene3D" id="3.50.90.10">
    <property type="entry name" value="YerB-like"/>
    <property type="match status" value="1"/>
</dbReference>
<dbReference type="AlphaFoldDB" id="A0A0S7BGY8"/>
<feature type="signal peptide" evidence="2">
    <location>
        <begin position="1"/>
        <end position="24"/>
    </location>
</feature>
<accession>A0A0S7BGY8</accession>
<sequence>MAKKAALSLTILMLLGLAAACAPSATSLPPTPVATEAATPTAFLPATPTATPEVPTATATPAYPAEGVGPTSYPDGYDPLTGLKVADAKLLERRPIIVKVENLPRDDRPQWGLPQADLIYEYYTELGTTRFAAVYYGENTEKVGPIRSARHFDVNVIRAYKAWFIFGSAYEGVMTRLVNSEFASRLVLEGNYTCPAVCREDPNGKNYLVANLAEFEKVITTDNARPDLNGMFFQAQTPTGGQKADSVFARFSAAIYNRWDYDTASGRYLRFSDTENDFTGTNEKYAPLVDRANQKQIGVDNVVIILAPFEYLVKKADTEVLDVNMTGSGAAYIARDGQIFKVKWSRPAQDSVLTLTYEDGTPFPFKPGKTWFEVMGVTSSTEQTDTTARFKFGIP</sequence>
<evidence type="ECO:0000313" key="6">
    <source>
        <dbReference type="Proteomes" id="UP000055060"/>
    </source>
</evidence>